<keyword evidence="2" id="KW-1185">Reference proteome</keyword>
<dbReference type="Proteomes" id="UP001172386">
    <property type="component" value="Unassembled WGS sequence"/>
</dbReference>
<proteinExistence type="predicted"/>
<protein>
    <submittedName>
        <fullName evidence="1">Uncharacterized protein</fullName>
    </submittedName>
</protein>
<organism evidence="1 2">
    <name type="scientific">Neophaeococcomyces mojaviensis</name>
    <dbReference type="NCBI Taxonomy" id="3383035"/>
    <lineage>
        <taxon>Eukaryota</taxon>
        <taxon>Fungi</taxon>
        <taxon>Dikarya</taxon>
        <taxon>Ascomycota</taxon>
        <taxon>Pezizomycotina</taxon>
        <taxon>Eurotiomycetes</taxon>
        <taxon>Chaetothyriomycetidae</taxon>
        <taxon>Chaetothyriales</taxon>
        <taxon>Chaetothyriales incertae sedis</taxon>
        <taxon>Neophaeococcomyces</taxon>
    </lineage>
</organism>
<reference evidence="1" key="1">
    <citation type="submission" date="2022-10" db="EMBL/GenBank/DDBJ databases">
        <title>Culturing micro-colonial fungi from biological soil crusts in the Mojave desert and describing Neophaeococcomyces mojavensis, and introducing the new genera and species Taxawa tesnikishii.</title>
        <authorList>
            <person name="Kurbessoian T."/>
            <person name="Stajich J.E."/>
        </authorList>
    </citation>
    <scope>NUCLEOTIDE SEQUENCE</scope>
    <source>
        <strain evidence="1">JES_112</strain>
    </source>
</reference>
<comment type="caution">
    <text evidence="1">The sequence shown here is derived from an EMBL/GenBank/DDBJ whole genome shotgun (WGS) entry which is preliminary data.</text>
</comment>
<evidence type="ECO:0000313" key="1">
    <source>
        <dbReference type="EMBL" id="KAJ9661270.1"/>
    </source>
</evidence>
<gene>
    <name evidence="1" type="ORF">H2198_002013</name>
</gene>
<dbReference type="EMBL" id="JAPDRQ010000024">
    <property type="protein sequence ID" value="KAJ9661270.1"/>
    <property type="molecule type" value="Genomic_DNA"/>
</dbReference>
<name>A0ACC3AFT3_9EURO</name>
<sequence>MDPLSITAAVAGILGVTVNLISTIDGICTAVKKRPALLEEIAIDLQTLQDVVSDLKTLNEWEPHKNAAALNSVLKGCSKVMEQIGQELNALQSALQRGRIARKYAQMTFSSKMESISVLRDQLEKYKSTLIIALNLRTMRKDSSTDSVTDKIKELQQEVVSITRKKSTRPAWLNPIQQYLAASSDFVAPTSDPSASDASQTDTASSITLVDSSTPSIGKTPSITRPDDDLADDINTFGSFDEWVAAFAEEDLGVADGKSDSHSTVQTTRPKDLLPRTNETSLVSITIHGLAFQKNEMRHLASRRLEIQRDARIVDVMQTLHDQGFPRVCGFRVGEKLIDLSTIISREGSAQVVNGQSCYSLRAGLKINVDEPFEVFYDNFIRAHPSDVPPSPMKRHLNTESSRIEIMDGEDSVEPILQISLDRTLRVPEDNSIYGLPALFSPFPLLPVEEYKKTLPVEMVKKSGLVIPMFQREAVALNFYGQPYSNVAVKVLAGTVNTLSGVAGIPGGEVPHQNHIVAPLQARLDGFVSGFGIVRQFISMPLGSGYSAEAQLTGKEVFGGFQLIVAPRFRGRAYFPDYPVQSLTPTQAGLSAGSYVKMCGDAVIGRYRLFALHNSDSLKGVFQNDKLFWHDSTCRPKFVHEMFDSTSWGMSVLETDEQHTGVNVQAVYPMTIYTQMRPHQSYQPPKSYNPHTLLPQKSKLKPGSWIALEVSPFMNFRHLYELLCQQTQCQVIVAFHEGTELTFPSDDSYQPLPEIFKNGSRLYCQGYTRKDMTPGSKESPPPPSHLPNYRVQAYDHASYDAETQNDRYFSHNHSQAPQSYSMGSQMPARMSAPSPPLSHQSSMPMSAPSLSLSPQHSLSANRRQSKPQTIRQRWDMGIAAGGEIRQDVLPDNNPDSWNWHRACFVNIQILNSVIFERMTNQPAPISPITFQDYIKARLPFYHTIEQDSVAGSSILANIKTVGSQDKSKTFSLQAKMRTDSTLVGCVICEKNLADSL</sequence>
<accession>A0ACC3AFT3</accession>
<evidence type="ECO:0000313" key="2">
    <source>
        <dbReference type="Proteomes" id="UP001172386"/>
    </source>
</evidence>